<dbReference type="GeneID" id="4704110"/>
<dbReference type="CDD" id="cd12148">
    <property type="entry name" value="fungal_TF_MHR"/>
    <property type="match status" value="1"/>
</dbReference>
<dbReference type="OMA" id="LPCMDAC"/>
<dbReference type="PROSITE" id="PS00463">
    <property type="entry name" value="ZN2_CY6_FUNGAL_1"/>
    <property type="match status" value="1"/>
</dbReference>
<dbReference type="eggNOG" id="ENOG502SKTD">
    <property type="taxonomic scope" value="Eukaryota"/>
</dbReference>
<dbReference type="PANTHER" id="PTHR47840:SF3">
    <property type="entry name" value="ZN(II)2CYS6 TRANSCRIPTION FACTOR (EUROFUNG)"/>
    <property type="match status" value="1"/>
</dbReference>
<dbReference type="Proteomes" id="UP000006701">
    <property type="component" value="Unassembled WGS sequence"/>
</dbReference>
<evidence type="ECO:0000259" key="6">
    <source>
        <dbReference type="PROSITE" id="PS50048"/>
    </source>
</evidence>
<dbReference type="Gene3D" id="4.10.240.10">
    <property type="entry name" value="Zn(2)-C6 fungal-type DNA-binding domain"/>
    <property type="match status" value="1"/>
</dbReference>
<dbReference type="GO" id="GO:0008270">
    <property type="term" value="F:zinc ion binding"/>
    <property type="evidence" value="ECO:0007669"/>
    <property type="project" value="InterPro"/>
</dbReference>
<keyword evidence="3" id="KW-0804">Transcription</keyword>
<evidence type="ECO:0000313" key="7">
    <source>
        <dbReference type="EMBL" id="EAW10842.1"/>
    </source>
</evidence>
<evidence type="ECO:0000256" key="3">
    <source>
        <dbReference type="ARBA" id="ARBA00023163"/>
    </source>
</evidence>
<gene>
    <name evidence="7" type="ORF">ACLA_053160</name>
</gene>
<dbReference type="SMART" id="SM00066">
    <property type="entry name" value="GAL4"/>
    <property type="match status" value="1"/>
</dbReference>
<evidence type="ECO:0000256" key="2">
    <source>
        <dbReference type="ARBA" id="ARBA00023125"/>
    </source>
</evidence>
<feature type="domain" description="Zn(2)-C6 fungal-type" evidence="6">
    <location>
        <begin position="18"/>
        <end position="51"/>
    </location>
</feature>
<reference evidence="7 8" key="1">
    <citation type="journal article" date="2008" name="PLoS Genet.">
        <title>Genomic islands in the pathogenic filamentous fungus Aspergillus fumigatus.</title>
        <authorList>
            <person name="Fedorova N.D."/>
            <person name="Khaldi N."/>
            <person name="Joardar V.S."/>
            <person name="Maiti R."/>
            <person name="Amedeo P."/>
            <person name="Anderson M.J."/>
            <person name="Crabtree J."/>
            <person name="Silva J.C."/>
            <person name="Badger J.H."/>
            <person name="Albarraq A."/>
            <person name="Angiuoli S."/>
            <person name="Bussey H."/>
            <person name="Bowyer P."/>
            <person name="Cotty P.J."/>
            <person name="Dyer P.S."/>
            <person name="Egan A."/>
            <person name="Galens K."/>
            <person name="Fraser-Liggett C.M."/>
            <person name="Haas B.J."/>
            <person name="Inman J.M."/>
            <person name="Kent R."/>
            <person name="Lemieux S."/>
            <person name="Malavazi I."/>
            <person name="Orvis J."/>
            <person name="Roemer T."/>
            <person name="Ronning C.M."/>
            <person name="Sundaram J.P."/>
            <person name="Sutton G."/>
            <person name="Turner G."/>
            <person name="Venter J.C."/>
            <person name="White O.R."/>
            <person name="Whitty B.R."/>
            <person name="Youngman P."/>
            <person name="Wolfe K.H."/>
            <person name="Goldman G.H."/>
            <person name="Wortman J.R."/>
            <person name="Jiang B."/>
            <person name="Denning D.W."/>
            <person name="Nierman W.C."/>
        </authorList>
    </citation>
    <scope>NUCLEOTIDE SEQUENCE [LARGE SCALE GENOMIC DNA]</scope>
    <source>
        <strain evidence="8">ATCC 1007 / CBS 513.65 / DSM 816 / NCTC 3887 / NRRL 1</strain>
    </source>
</reference>
<feature type="region of interest" description="Disordered" evidence="5">
    <location>
        <begin position="142"/>
        <end position="163"/>
    </location>
</feature>
<feature type="compositionally biased region" description="Polar residues" evidence="5">
    <location>
        <begin position="142"/>
        <end position="151"/>
    </location>
</feature>
<feature type="region of interest" description="Disordered" evidence="5">
    <location>
        <begin position="615"/>
        <end position="641"/>
    </location>
</feature>
<evidence type="ECO:0000256" key="4">
    <source>
        <dbReference type="ARBA" id="ARBA00023242"/>
    </source>
</evidence>
<protein>
    <submittedName>
        <fullName evidence="7">C6 finger domain protein, putative</fullName>
    </submittedName>
</protein>
<dbReference type="PROSITE" id="PS50048">
    <property type="entry name" value="ZN2_CY6_FUNGAL_2"/>
    <property type="match status" value="1"/>
</dbReference>
<dbReference type="AlphaFoldDB" id="A1CIY7"/>
<dbReference type="GO" id="GO:0003677">
    <property type="term" value="F:DNA binding"/>
    <property type="evidence" value="ECO:0007669"/>
    <property type="project" value="UniProtKB-KW"/>
</dbReference>
<feature type="region of interest" description="Disordered" evidence="5">
    <location>
        <begin position="94"/>
        <end position="128"/>
    </location>
</feature>
<evidence type="ECO:0000256" key="1">
    <source>
        <dbReference type="ARBA" id="ARBA00023015"/>
    </source>
</evidence>
<dbReference type="PANTHER" id="PTHR47840">
    <property type="entry name" value="ZN(II)2CYS6 TRANSCRIPTION FACTOR (EUROFUNG)-RELATED"/>
    <property type="match status" value="1"/>
</dbReference>
<dbReference type="InterPro" id="IPR036864">
    <property type="entry name" value="Zn2-C6_fun-type_DNA-bd_sf"/>
</dbReference>
<sequence>MSSPQSDSNKALRKGTKSCTECRRRKVRCVRITEDAKSCRQCEERGSTCIEQTSSRLRTSRNLRLSSRYRIAQLESQVAQLTSLVHGIEARLGNRPSHIVPPEGAQTPAAGDSDDSESGVSDFPMADHPSHLRSLFQNDWLSVDPPQTGTQNEERQGKASPHFSRVVRPRLQGLIPPKEEVMDIVGSSFDWLTMLHAVLPQPCVVACQQELLELYEEMCKPDVDVIALASWLLTLALSAQQIPEETNPRDIYLRKCEERSRFSRIITDTVENTLLYHDRMLATVEALGMAIHYARLMIGQGNFQKSWITIRRLIAIAELMGLPRVFQTIRLRKASGLDDQQSLHKAQLWELLCNLERISGMILNLPPDTRRYQRVQSLPVVVGGMVQTPTYMSKLLEITTKIHDLDDSNGTHALGTEPHLAALEMARDLGALASQTPDSWWVFEESTPFRPEHFVQFFHYSVLMRVYLPLALRRDFREVYMYSRLPCMDACDTVARRYLLLRRKLPSGLFVARVLDLQAFTATAVLLLLSRNVPPGDRHSFRVDTDRLQRVIGEVIKLMGERSKDPGNSELAEVGFNALCALNQLLRQDENMSSAQRLTLKVPLLGRLHIRRNSRSVQSSEMSTASIPPLNPSLPEQSQTQKSIPLPQTPITHQPIVSTTVTAPMAEEWQWSNFSWSLEDSPENLLGDALMAESLDQSAVWYGGISNNQLPVWDAF</sequence>
<keyword evidence="4" id="KW-0539">Nucleus</keyword>
<dbReference type="VEuPathDB" id="FungiDB:ACLA_053160"/>
<keyword evidence="8" id="KW-1185">Reference proteome</keyword>
<evidence type="ECO:0000313" key="8">
    <source>
        <dbReference type="Proteomes" id="UP000006701"/>
    </source>
</evidence>
<evidence type="ECO:0000256" key="5">
    <source>
        <dbReference type="SAM" id="MobiDB-lite"/>
    </source>
</evidence>
<accession>A1CIY7</accession>
<dbReference type="InterPro" id="IPR001138">
    <property type="entry name" value="Zn2Cys6_DnaBD"/>
</dbReference>
<dbReference type="OrthoDB" id="5392779at2759"/>
<dbReference type="SUPFAM" id="SSF57701">
    <property type="entry name" value="Zn2/Cys6 DNA-binding domain"/>
    <property type="match status" value="1"/>
</dbReference>
<dbReference type="GO" id="GO:0000981">
    <property type="term" value="F:DNA-binding transcription factor activity, RNA polymerase II-specific"/>
    <property type="evidence" value="ECO:0007669"/>
    <property type="project" value="InterPro"/>
</dbReference>
<dbReference type="RefSeq" id="XP_001272268.1">
    <property type="nucleotide sequence ID" value="XM_001272267.1"/>
</dbReference>
<proteinExistence type="predicted"/>
<dbReference type="STRING" id="344612.A1CIY7"/>
<dbReference type="EMBL" id="DS027054">
    <property type="protein sequence ID" value="EAW10842.1"/>
    <property type="molecule type" value="Genomic_DNA"/>
</dbReference>
<name>A1CIY7_ASPCL</name>
<organism evidence="7 8">
    <name type="scientific">Aspergillus clavatus (strain ATCC 1007 / CBS 513.65 / DSM 816 / NCTC 3887 / NRRL 1 / QM 1276 / 107)</name>
    <dbReference type="NCBI Taxonomy" id="344612"/>
    <lineage>
        <taxon>Eukaryota</taxon>
        <taxon>Fungi</taxon>
        <taxon>Dikarya</taxon>
        <taxon>Ascomycota</taxon>
        <taxon>Pezizomycotina</taxon>
        <taxon>Eurotiomycetes</taxon>
        <taxon>Eurotiomycetidae</taxon>
        <taxon>Eurotiales</taxon>
        <taxon>Aspergillaceae</taxon>
        <taxon>Aspergillus</taxon>
        <taxon>Aspergillus subgen. Fumigati</taxon>
    </lineage>
</organism>
<feature type="compositionally biased region" description="Polar residues" evidence="5">
    <location>
        <begin position="615"/>
        <end position="626"/>
    </location>
</feature>
<keyword evidence="2" id="KW-0238">DNA-binding</keyword>
<dbReference type="HOGENOM" id="CLU_004804_2_1_1"/>
<dbReference type="KEGG" id="act:ACLA_053160"/>
<keyword evidence="1" id="KW-0805">Transcription regulation</keyword>